<name>A0A418MZA4_9ACTN</name>
<dbReference type="Proteomes" id="UP000283832">
    <property type="component" value="Unassembled WGS sequence"/>
</dbReference>
<dbReference type="InterPro" id="IPR043504">
    <property type="entry name" value="Peptidase_S1_PA_chymotrypsin"/>
</dbReference>
<dbReference type="EMBL" id="QXEC01000004">
    <property type="protein sequence ID" value="RIV40066.1"/>
    <property type="molecule type" value="Genomic_DNA"/>
</dbReference>
<evidence type="ECO:0000313" key="2">
    <source>
        <dbReference type="Proteomes" id="UP000283832"/>
    </source>
</evidence>
<accession>A0A418MZA4</accession>
<organism evidence="1 2">
    <name type="scientific">Micromonospora radicis</name>
    <dbReference type="NCBI Taxonomy" id="1894971"/>
    <lineage>
        <taxon>Bacteria</taxon>
        <taxon>Bacillati</taxon>
        <taxon>Actinomycetota</taxon>
        <taxon>Actinomycetes</taxon>
        <taxon>Micromonosporales</taxon>
        <taxon>Micromonosporaceae</taxon>
        <taxon>Micromonospora</taxon>
    </lineage>
</organism>
<protein>
    <submittedName>
        <fullName evidence="1">Uncharacterized protein</fullName>
    </submittedName>
</protein>
<gene>
    <name evidence="1" type="ORF">D2L64_07045</name>
</gene>
<reference evidence="1 2" key="1">
    <citation type="submission" date="2018-08" db="EMBL/GenBank/DDBJ databases">
        <title>Jishengella sp. nov., isolated from a root of Azadirachta indica A. Juss. var. siamensis Valenton.</title>
        <authorList>
            <person name="Kuncharoen N."/>
            <person name="Tanasupawat S."/>
            <person name="Kudo T."/>
            <person name="Ohkuma M."/>
        </authorList>
    </citation>
    <scope>NUCLEOTIDE SEQUENCE [LARGE SCALE GENOMIC DNA]</scope>
    <source>
        <strain evidence="1 2">AZ1-13</strain>
    </source>
</reference>
<dbReference type="InterPro" id="IPR009003">
    <property type="entry name" value="Peptidase_S1_PA"/>
</dbReference>
<dbReference type="AlphaFoldDB" id="A0A418MZA4"/>
<dbReference type="Gene3D" id="2.40.10.10">
    <property type="entry name" value="Trypsin-like serine proteases"/>
    <property type="match status" value="2"/>
</dbReference>
<proteinExistence type="predicted"/>
<keyword evidence="2" id="KW-1185">Reference proteome</keyword>
<evidence type="ECO:0000313" key="1">
    <source>
        <dbReference type="EMBL" id="RIV40066.1"/>
    </source>
</evidence>
<comment type="caution">
    <text evidence="1">The sequence shown here is derived from an EMBL/GenBank/DDBJ whole genome shotgun (WGS) entry which is preliminary data.</text>
</comment>
<sequence length="420" mass="43529">MVAVVLAGAGSVPAAGAAADCTVDRPDPRRLGAALTADGGPAYAQWLERADVRAGNLAVQLAGHSAFGVDDGKQPISTLVRRGYIGSAVDHETRTVVLVVTPEYRGRAGELARRVQAVAPVSRSAVDVGLRAAVRVGCHSGERLAAADELLTARSWHPDAAKASFGYHLDPNDSRLYVSFDPRYPAAAEAARQALGDVAVVTLAESARTGRLDDGRPHYGGAGVRVGSGTINSNICTTAFTVRRNSDGRRGGVSAGHCFGNGQRIFSSTHFWGDSWGRSDYPAFDLIGVASAGETYANVIHVDPCCPSTRTVTAKRSPVVGDGICLSGMVTRAICGLTVTNLTGQLCDPAGCTPGLMTARRNNDVVVRGGDSGGPVYIRTGTANATAVGSIVGTTDSGRNVVAERMHVIENHLGVTILTS</sequence>
<dbReference type="SUPFAM" id="SSF50494">
    <property type="entry name" value="Trypsin-like serine proteases"/>
    <property type="match status" value="1"/>
</dbReference>